<evidence type="ECO:0000256" key="1">
    <source>
        <dbReference type="ARBA" id="ARBA00001974"/>
    </source>
</evidence>
<dbReference type="PANTHER" id="PTHR43429">
    <property type="entry name" value="PYRIDINE NUCLEOTIDE-DISULFIDE OXIDOREDUCTASE DOMAIN-CONTAINING"/>
    <property type="match status" value="1"/>
</dbReference>
<proteinExistence type="inferred from homology"/>
<dbReference type="EMBL" id="OJIN01000135">
    <property type="protein sequence ID" value="SPD74248.1"/>
    <property type="molecule type" value="Genomic_DNA"/>
</dbReference>
<comment type="cofactor">
    <cofactor evidence="1">
        <name>FAD</name>
        <dbReference type="ChEBI" id="CHEBI:57692"/>
    </cofactor>
</comment>
<dbReference type="PANTHER" id="PTHR43429:SF3">
    <property type="entry name" value="NITRITE REDUCTASE [NAD(P)H]"/>
    <property type="match status" value="1"/>
</dbReference>
<reference evidence="7" key="1">
    <citation type="submission" date="2018-01" db="EMBL/GenBank/DDBJ databases">
        <authorList>
            <person name="Regsiter A."/>
            <person name="William W."/>
        </authorList>
    </citation>
    <scope>NUCLEOTIDE SEQUENCE</scope>
    <source>
        <strain evidence="7">TRIP AH-1</strain>
    </source>
</reference>
<name>A0A445MXQ5_9BACT</name>
<feature type="domain" description="FAD/NAD(P)-binding" evidence="6">
    <location>
        <begin position="1"/>
        <end position="69"/>
    </location>
</feature>
<dbReference type="InterPro" id="IPR023753">
    <property type="entry name" value="FAD/NAD-binding_dom"/>
</dbReference>
<dbReference type="AlphaFoldDB" id="A0A445MXQ5"/>
<sequence length="103" mass="11044">MVFIGKGVFSNVDFLSGCKVDIDHGVVVNNFTQTNFPDIHAAGDVAATFDPIKGKRVVSGLWTNAVEMGRCAGNNMSGNITRQGRSKYKKPCRALPISDPGND</sequence>
<evidence type="ECO:0000256" key="2">
    <source>
        <dbReference type="ARBA" id="ARBA00006442"/>
    </source>
</evidence>
<evidence type="ECO:0000256" key="3">
    <source>
        <dbReference type="ARBA" id="ARBA00022630"/>
    </source>
</evidence>
<evidence type="ECO:0000256" key="4">
    <source>
        <dbReference type="ARBA" id="ARBA00022827"/>
    </source>
</evidence>
<keyword evidence="3" id="KW-0285">Flavoprotein</keyword>
<accession>A0A445MXQ5</accession>
<evidence type="ECO:0000313" key="7">
    <source>
        <dbReference type="EMBL" id="SPD74248.1"/>
    </source>
</evidence>
<organism evidence="7">
    <name type="scientific">uncultured Desulfobacterium sp</name>
    <dbReference type="NCBI Taxonomy" id="201089"/>
    <lineage>
        <taxon>Bacteria</taxon>
        <taxon>Pseudomonadati</taxon>
        <taxon>Thermodesulfobacteriota</taxon>
        <taxon>Desulfobacteria</taxon>
        <taxon>Desulfobacterales</taxon>
        <taxon>Desulfobacteriaceae</taxon>
        <taxon>Desulfobacterium</taxon>
        <taxon>environmental samples</taxon>
    </lineage>
</organism>
<dbReference type="InterPro" id="IPR036188">
    <property type="entry name" value="FAD/NAD-bd_sf"/>
</dbReference>
<dbReference type="InterPro" id="IPR050260">
    <property type="entry name" value="FAD-bd_OxRdtase"/>
</dbReference>
<dbReference type="SUPFAM" id="SSF51905">
    <property type="entry name" value="FAD/NAD(P)-binding domain"/>
    <property type="match status" value="1"/>
</dbReference>
<dbReference type="GO" id="GO:0016491">
    <property type="term" value="F:oxidoreductase activity"/>
    <property type="evidence" value="ECO:0007669"/>
    <property type="project" value="InterPro"/>
</dbReference>
<protein>
    <recommendedName>
        <fullName evidence="6">FAD/NAD(P)-binding domain-containing protein</fullName>
    </recommendedName>
</protein>
<evidence type="ECO:0000256" key="5">
    <source>
        <dbReference type="SAM" id="MobiDB-lite"/>
    </source>
</evidence>
<evidence type="ECO:0000259" key="6">
    <source>
        <dbReference type="Pfam" id="PF07992"/>
    </source>
</evidence>
<keyword evidence="4" id="KW-0274">FAD</keyword>
<dbReference type="Gene3D" id="3.50.50.60">
    <property type="entry name" value="FAD/NAD(P)-binding domain"/>
    <property type="match status" value="1"/>
</dbReference>
<comment type="similarity">
    <text evidence="2">Belongs to the FAD-dependent oxidoreductase family.</text>
</comment>
<dbReference type="Pfam" id="PF07992">
    <property type="entry name" value="Pyr_redox_2"/>
    <property type="match status" value="1"/>
</dbReference>
<feature type="region of interest" description="Disordered" evidence="5">
    <location>
        <begin position="80"/>
        <end position="103"/>
    </location>
</feature>
<gene>
    <name evidence="7" type="ORF">PITCH_A220015</name>
</gene>